<protein>
    <submittedName>
        <fullName evidence="3">Alpha/beta hydrolase</fullName>
    </submittedName>
</protein>
<sequence length="271" mass="28730">MTAHIISRDGTTLAVDTAGHGAPVVLIGGAFNDRSTVAALGAELAPHFTVVSYDRRGRGASDDRGKDYRIADELDDLATILAHTPGGRASLFGHSSGAVLALEAAAHGLSVDRLAVYEPSFAADENLPRPEAEVYDRLKALVASGDADGAAELFLVELTGTPREAVAGMRQSEAWSFLIERAPSLPWDVLLSEPWRLLPPERVSGIRVPTLAVYGDRTSPWLSAAARAVGRLVPDAELHVLPGEDHSVLQHPQTLAPLLVKFFEGGSGPVR</sequence>
<name>A0A2X0KJI4_9ACTN</name>
<dbReference type="PANTHER" id="PTHR43798:SF31">
    <property type="entry name" value="AB HYDROLASE SUPERFAMILY PROTEIN YCLE"/>
    <property type="match status" value="1"/>
</dbReference>
<dbReference type="AlphaFoldDB" id="A0A2X0KJI4"/>
<dbReference type="Proteomes" id="UP000248889">
    <property type="component" value="Unassembled WGS sequence"/>
</dbReference>
<dbReference type="Gene3D" id="3.40.50.1820">
    <property type="entry name" value="alpha/beta hydrolase"/>
    <property type="match status" value="1"/>
</dbReference>
<dbReference type="Pfam" id="PF12697">
    <property type="entry name" value="Abhydrolase_6"/>
    <property type="match status" value="1"/>
</dbReference>
<accession>A0A2X0KJI4</accession>
<feature type="domain" description="AB hydrolase-1" evidence="2">
    <location>
        <begin position="24"/>
        <end position="256"/>
    </location>
</feature>
<dbReference type="InterPro" id="IPR000073">
    <property type="entry name" value="AB_hydrolase_1"/>
</dbReference>
<dbReference type="PANTHER" id="PTHR43798">
    <property type="entry name" value="MONOACYLGLYCEROL LIPASE"/>
    <property type="match status" value="1"/>
</dbReference>
<dbReference type="GO" id="GO:0016020">
    <property type="term" value="C:membrane"/>
    <property type="evidence" value="ECO:0007669"/>
    <property type="project" value="TreeGrafter"/>
</dbReference>
<gene>
    <name evidence="3" type="ORF">DN069_04290</name>
</gene>
<evidence type="ECO:0000313" key="3">
    <source>
        <dbReference type="EMBL" id="RAG86880.1"/>
    </source>
</evidence>
<proteinExistence type="predicted"/>
<organism evidence="3 4">
    <name type="scientific">Streptacidiphilus pinicola</name>
    <dbReference type="NCBI Taxonomy" id="2219663"/>
    <lineage>
        <taxon>Bacteria</taxon>
        <taxon>Bacillati</taxon>
        <taxon>Actinomycetota</taxon>
        <taxon>Actinomycetes</taxon>
        <taxon>Kitasatosporales</taxon>
        <taxon>Streptomycetaceae</taxon>
        <taxon>Streptacidiphilus</taxon>
    </lineage>
</organism>
<dbReference type="SUPFAM" id="SSF53474">
    <property type="entry name" value="alpha/beta-Hydrolases"/>
    <property type="match status" value="1"/>
</dbReference>
<evidence type="ECO:0000259" key="2">
    <source>
        <dbReference type="Pfam" id="PF12697"/>
    </source>
</evidence>
<dbReference type="InterPro" id="IPR050266">
    <property type="entry name" value="AB_hydrolase_sf"/>
</dbReference>
<dbReference type="RefSeq" id="WP_111499461.1">
    <property type="nucleotide sequence ID" value="NZ_QKYN01000018.1"/>
</dbReference>
<evidence type="ECO:0000256" key="1">
    <source>
        <dbReference type="ARBA" id="ARBA00022801"/>
    </source>
</evidence>
<keyword evidence="4" id="KW-1185">Reference proteome</keyword>
<dbReference type="InterPro" id="IPR029058">
    <property type="entry name" value="AB_hydrolase_fold"/>
</dbReference>
<keyword evidence="1 3" id="KW-0378">Hydrolase</keyword>
<evidence type="ECO:0000313" key="4">
    <source>
        <dbReference type="Proteomes" id="UP000248889"/>
    </source>
</evidence>
<reference evidence="3 4" key="1">
    <citation type="submission" date="2018-06" db="EMBL/GenBank/DDBJ databases">
        <title>Streptacidiphilus pinicola sp. nov., isolated from pine grove soil.</title>
        <authorList>
            <person name="Roh S.G."/>
            <person name="Park S."/>
            <person name="Kim M.-K."/>
            <person name="Yun B.-R."/>
            <person name="Park J."/>
            <person name="Kim M.J."/>
            <person name="Kim Y.S."/>
            <person name="Kim S.B."/>
        </authorList>
    </citation>
    <scope>NUCLEOTIDE SEQUENCE [LARGE SCALE GENOMIC DNA]</scope>
    <source>
        <strain evidence="3 4">MMS16-CNU450</strain>
    </source>
</reference>
<dbReference type="EMBL" id="QKYN01000018">
    <property type="protein sequence ID" value="RAG86880.1"/>
    <property type="molecule type" value="Genomic_DNA"/>
</dbReference>
<dbReference type="GO" id="GO:0016787">
    <property type="term" value="F:hydrolase activity"/>
    <property type="evidence" value="ECO:0007669"/>
    <property type="project" value="UniProtKB-KW"/>
</dbReference>
<dbReference type="OrthoDB" id="63519at2"/>
<comment type="caution">
    <text evidence="3">The sequence shown here is derived from an EMBL/GenBank/DDBJ whole genome shotgun (WGS) entry which is preliminary data.</text>
</comment>